<dbReference type="GO" id="GO:0016209">
    <property type="term" value="F:antioxidant activity"/>
    <property type="evidence" value="ECO:0007669"/>
    <property type="project" value="InterPro"/>
</dbReference>
<dbReference type="EMBL" id="AVCI01000010">
    <property type="protein sequence ID" value="KFN42427.1"/>
    <property type="molecule type" value="Genomic_DNA"/>
</dbReference>
<dbReference type="OrthoDB" id="9796554at2"/>
<dbReference type="Proteomes" id="UP000029385">
    <property type="component" value="Unassembled WGS sequence"/>
</dbReference>
<dbReference type="InterPro" id="IPR036249">
    <property type="entry name" value="Thioredoxin-like_sf"/>
</dbReference>
<dbReference type="PROSITE" id="PS00194">
    <property type="entry name" value="THIOREDOXIN_1"/>
    <property type="match status" value="1"/>
</dbReference>
<dbReference type="PATRIC" id="fig|1121015.4.peg.2232"/>
<keyword evidence="1" id="KW-0676">Redox-active center</keyword>
<evidence type="ECO:0000259" key="2">
    <source>
        <dbReference type="PROSITE" id="PS51352"/>
    </source>
</evidence>
<gene>
    <name evidence="3" type="ORF">N789_13810</name>
</gene>
<reference evidence="3 4" key="1">
    <citation type="submission" date="2013-09" db="EMBL/GenBank/DDBJ databases">
        <title>Genome sequencing of Arenimonas oryziterrae.</title>
        <authorList>
            <person name="Chen F."/>
            <person name="Wang G."/>
        </authorList>
    </citation>
    <scope>NUCLEOTIDE SEQUENCE [LARGE SCALE GENOMIC DNA]</scope>
    <source>
        <strain evidence="3 4">YC6267</strain>
    </source>
</reference>
<proteinExistence type="predicted"/>
<dbReference type="CDD" id="cd02966">
    <property type="entry name" value="TlpA_like_family"/>
    <property type="match status" value="1"/>
</dbReference>
<dbReference type="PANTHER" id="PTHR42852">
    <property type="entry name" value="THIOL:DISULFIDE INTERCHANGE PROTEIN DSBE"/>
    <property type="match status" value="1"/>
</dbReference>
<evidence type="ECO:0000256" key="1">
    <source>
        <dbReference type="ARBA" id="ARBA00023284"/>
    </source>
</evidence>
<keyword evidence="4" id="KW-1185">Reference proteome</keyword>
<dbReference type="RefSeq" id="WP_022970402.1">
    <property type="nucleotide sequence ID" value="NZ_ATVD01000007.1"/>
</dbReference>
<dbReference type="GO" id="GO:0015036">
    <property type="term" value="F:disulfide oxidoreductase activity"/>
    <property type="evidence" value="ECO:0007669"/>
    <property type="project" value="UniProtKB-ARBA"/>
</dbReference>
<dbReference type="SUPFAM" id="SSF52833">
    <property type="entry name" value="Thioredoxin-like"/>
    <property type="match status" value="1"/>
</dbReference>
<dbReference type="eggNOG" id="COG0526">
    <property type="taxonomic scope" value="Bacteria"/>
</dbReference>
<sequence>MKARDGILVLAAALLAAVLGLVASVAVSGPGPLLRTDWGQRLLGQWLDAKAPAGVAVIEPGQAMPRLPLPALQGEVDSVPVAGRITLINYWASWCEPCRREMPILDRYARDQGAAGVQVVGIALDEADDARGFLREQPVGFPILVEAAGPADSSARLGNGLGVLPYSVLIGADGRLLRRRFGDFRSLAELQDWVDEAR</sequence>
<evidence type="ECO:0000313" key="3">
    <source>
        <dbReference type="EMBL" id="KFN42427.1"/>
    </source>
</evidence>
<dbReference type="Pfam" id="PF00578">
    <property type="entry name" value="AhpC-TSA"/>
    <property type="match status" value="1"/>
</dbReference>
<name>A0A091ATF3_9GAMM</name>
<accession>A0A091ATF3</accession>
<feature type="domain" description="Thioredoxin" evidence="2">
    <location>
        <begin position="58"/>
        <end position="198"/>
    </location>
</feature>
<dbReference type="AlphaFoldDB" id="A0A091ATF3"/>
<comment type="caution">
    <text evidence="3">The sequence shown here is derived from an EMBL/GenBank/DDBJ whole genome shotgun (WGS) entry which is preliminary data.</text>
</comment>
<dbReference type="PANTHER" id="PTHR42852:SF17">
    <property type="entry name" value="THIOREDOXIN-LIKE PROTEIN HI_1115"/>
    <property type="match status" value="1"/>
</dbReference>
<dbReference type="InterPro" id="IPR013766">
    <property type="entry name" value="Thioredoxin_domain"/>
</dbReference>
<dbReference type="STRING" id="1121015.GCA_000420545_02812"/>
<dbReference type="InterPro" id="IPR050553">
    <property type="entry name" value="Thioredoxin_ResA/DsbE_sf"/>
</dbReference>
<dbReference type="InterPro" id="IPR000866">
    <property type="entry name" value="AhpC/TSA"/>
</dbReference>
<dbReference type="Gene3D" id="3.40.30.10">
    <property type="entry name" value="Glutaredoxin"/>
    <property type="match status" value="1"/>
</dbReference>
<dbReference type="PROSITE" id="PS51352">
    <property type="entry name" value="THIOREDOXIN_2"/>
    <property type="match status" value="1"/>
</dbReference>
<dbReference type="InterPro" id="IPR017937">
    <property type="entry name" value="Thioredoxin_CS"/>
</dbReference>
<organism evidence="3 4">
    <name type="scientific">Arenimonas oryziterrae DSM 21050 = YC6267</name>
    <dbReference type="NCBI Taxonomy" id="1121015"/>
    <lineage>
        <taxon>Bacteria</taxon>
        <taxon>Pseudomonadati</taxon>
        <taxon>Pseudomonadota</taxon>
        <taxon>Gammaproteobacteria</taxon>
        <taxon>Lysobacterales</taxon>
        <taxon>Lysobacteraceae</taxon>
        <taxon>Arenimonas</taxon>
    </lineage>
</organism>
<protein>
    <recommendedName>
        <fullName evidence="2">Thioredoxin domain-containing protein</fullName>
    </recommendedName>
</protein>
<evidence type="ECO:0000313" key="4">
    <source>
        <dbReference type="Proteomes" id="UP000029385"/>
    </source>
</evidence>